<accession>A0A6A6RA27</accession>
<dbReference type="AlphaFoldDB" id="A0A6A6RA27"/>
<sequence length="112" mass="12092">MTVHMQADQHGRSNVRQREDALWDPELECCHCNRDEETDPCACQKELGAGKAVGATEQTHGTSSDVSASIQDTTEHGEGNGEDENGNEGDEQDNNGIGEDPDGLSVHGWEGR</sequence>
<protein>
    <submittedName>
        <fullName evidence="2">Uncharacterized protein</fullName>
    </submittedName>
</protein>
<reference evidence="2" key="1">
    <citation type="journal article" date="2020" name="Stud. Mycol.">
        <title>101 Dothideomycetes genomes: a test case for predicting lifestyles and emergence of pathogens.</title>
        <authorList>
            <person name="Haridas S."/>
            <person name="Albert R."/>
            <person name="Binder M."/>
            <person name="Bloem J."/>
            <person name="Labutti K."/>
            <person name="Salamov A."/>
            <person name="Andreopoulos B."/>
            <person name="Baker S."/>
            <person name="Barry K."/>
            <person name="Bills G."/>
            <person name="Bluhm B."/>
            <person name="Cannon C."/>
            <person name="Castanera R."/>
            <person name="Culley D."/>
            <person name="Daum C."/>
            <person name="Ezra D."/>
            <person name="Gonzalez J."/>
            <person name="Henrissat B."/>
            <person name="Kuo A."/>
            <person name="Liang C."/>
            <person name="Lipzen A."/>
            <person name="Lutzoni F."/>
            <person name="Magnuson J."/>
            <person name="Mondo S."/>
            <person name="Nolan M."/>
            <person name="Ohm R."/>
            <person name="Pangilinan J."/>
            <person name="Park H.-J."/>
            <person name="Ramirez L."/>
            <person name="Alfaro M."/>
            <person name="Sun H."/>
            <person name="Tritt A."/>
            <person name="Yoshinaga Y."/>
            <person name="Zwiers L.-H."/>
            <person name="Turgeon B."/>
            <person name="Goodwin S."/>
            <person name="Spatafora J."/>
            <person name="Crous P."/>
            <person name="Grigoriev I."/>
        </authorList>
    </citation>
    <scope>NUCLEOTIDE SEQUENCE</scope>
    <source>
        <strain evidence="2">CBS 269.34</strain>
    </source>
</reference>
<keyword evidence="3" id="KW-1185">Reference proteome</keyword>
<evidence type="ECO:0000313" key="3">
    <source>
        <dbReference type="Proteomes" id="UP000799750"/>
    </source>
</evidence>
<feature type="compositionally biased region" description="Acidic residues" evidence="1">
    <location>
        <begin position="80"/>
        <end position="93"/>
    </location>
</feature>
<feature type="compositionally biased region" description="Polar residues" evidence="1">
    <location>
        <begin position="56"/>
        <end position="72"/>
    </location>
</feature>
<gene>
    <name evidence="2" type="ORF">BU16DRAFT_522220</name>
</gene>
<feature type="region of interest" description="Disordered" evidence="1">
    <location>
        <begin position="53"/>
        <end position="112"/>
    </location>
</feature>
<evidence type="ECO:0000313" key="2">
    <source>
        <dbReference type="EMBL" id="KAF2501222.1"/>
    </source>
</evidence>
<feature type="region of interest" description="Disordered" evidence="1">
    <location>
        <begin position="1"/>
        <end position="20"/>
    </location>
</feature>
<organism evidence="2 3">
    <name type="scientific">Lophium mytilinum</name>
    <dbReference type="NCBI Taxonomy" id="390894"/>
    <lineage>
        <taxon>Eukaryota</taxon>
        <taxon>Fungi</taxon>
        <taxon>Dikarya</taxon>
        <taxon>Ascomycota</taxon>
        <taxon>Pezizomycotina</taxon>
        <taxon>Dothideomycetes</taxon>
        <taxon>Pleosporomycetidae</taxon>
        <taxon>Mytilinidiales</taxon>
        <taxon>Mytilinidiaceae</taxon>
        <taxon>Lophium</taxon>
    </lineage>
</organism>
<feature type="compositionally biased region" description="Basic and acidic residues" evidence="1">
    <location>
        <begin position="7"/>
        <end position="20"/>
    </location>
</feature>
<name>A0A6A6RA27_9PEZI</name>
<evidence type="ECO:0000256" key="1">
    <source>
        <dbReference type="SAM" id="MobiDB-lite"/>
    </source>
</evidence>
<proteinExistence type="predicted"/>
<dbReference type="Proteomes" id="UP000799750">
    <property type="component" value="Unassembled WGS sequence"/>
</dbReference>
<dbReference type="EMBL" id="MU004182">
    <property type="protein sequence ID" value="KAF2501222.1"/>
    <property type="molecule type" value="Genomic_DNA"/>
</dbReference>